<dbReference type="AlphaFoldDB" id="A0A8J3CPH2"/>
<organism evidence="1 2">
    <name type="scientific">Formosimonas limnophila</name>
    <dbReference type="NCBI Taxonomy" id="1384487"/>
    <lineage>
        <taxon>Bacteria</taxon>
        <taxon>Pseudomonadati</taxon>
        <taxon>Pseudomonadota</taxon>
        <taxon>Betaproteobacteria</taxon>
        <taxon>Burkholderiales</taxon>
        <taxon>Burkholderiaceae</taxon>
        <taxon>Formosimonas</taxon>
    </lineage>
</organism>
<evidence type="ECO:0000313" key="2">
    <source>
        <dbReference type="Proteomes" id="UP000614287"/>
    </source>
</evidence>
<proteinExistence type="predicted"/>
<comment type="caution">
    <text evidence="1">The sequence shown here is derived from an EMBL/GenBank/DDBJ whole genome shotgun (WGS) entry which is preliminary data.</text>
</comment>
<reference evidence="1" key="2">
    <citation type="submission" date="2020-09" db="EMBL/GenBank/DDBJ databases">
        <authorList>
            <person name="Sun Q."/>
            <person name="Kim S."/>
        </authorList>
    </citation>
    <scope>NUCLEOTIDE SEQUENCE</scope>
    <source>
        <strain evidence="1">KCTC 32501</strain>
    </source>
</reference>
<dbReference type="EMBL" id="BMZG01000015">
    <property type="protein sequence ID" value="GHA79553.1"/>
    <property type="molecule type" value="Genomic_DNA"/>
</dbReference>
<evidence type="ECO:0000313" key="1">
    <source>
        <dbReference type="EMBL" id="GHA79553.1"/>
    </source>
</evidence>
<dbReference type="RefSeq" id="WP_189493893.1">
    <property type="nucleotide sequence ID" value="NZ_BMZG01000015.1"/>
</dbReference>
<dbReference type="Proteomes" id="UP000614287">
    <property type="component" value="Unassembled WGS sequence"/>
</dbReference>
<protein>
    <submittedName>
        <fullName evidence="1">Uncharacterized protein</fullName>
    </submittedName>
</protein>
<reference evidence="1" key="1">
    <citation type="journal article" date="2014" name="Int. J. Syst. Evol. Microbiol.">
        <title>Complete genome sequence of Corynebacterium casei LMG S-19264T (=DSM 44701T), isolated from a smear-ripened cheese.</title>
        <authorList>
            <consortium name="US DOE Joint Genome Institute (JGI-PGF)"/>
            <person name="Walter F."/>
            <person name="Albersmeier A."/>
            <person name="Kalinowski J."/>
            <person name="Ruckert C."/>
        </authorList>
    </citation>
    <scope>NUCLEOTIDE SEQUENCE</scope>
    <source>
        <strain evidence="1">KCTC 32501</strain>
    </source>
</reference>
<gene>
    <name evidence="1" type="ORF">GCM10009007_20690</name>
</gene>
<accession>A0A8J3CPH2</accession>
<name>A0A8J3CPH2_9BURK</name>
<sequence length="95" mass="10809">MNSIEQAIIHAVRLSVTEAIEPLILKIEALQKEIVAQSNPLNEPYLQLKDLAVKLGCSVSKLKLFRNSHPDAPKPNPMGLYDWSEWRQYLKDTPL</sequence>
<keyword evidence="2" id="KW-1185">Reference proteome</keyword>